<keyword evidence="5" id="KW-1185">Reference proteome</keyword>
<evidence type="ECO:0000313" key="4">
    <source>
        <dbReference type="EMBL" id="QTA92510.1"/>
    </source>
</evidence>
<dbReference type="RefSeq" id="WP_207679842.1">
    <property type="nucleotide sequence ID" value="NZ_CP061800.1"/>
</dbReference>
<evidence type="ECO:0000256" key="1">
    <source>
        <dbReference type="ARBA" id="ARBA00022553"/>
    </source>
</evidence>
<dbReference type="EMBL" id="CP061800">
    <property type="protein sequence ID" value="QTA92510.1"/>
    <property type="molecule type" value="Genomic_DNA"/>
</dbReference>
<gene>
    <name evidence="4" type="ORF">dnm_085900</name>
</gene>
<organism evidence="4 5">
    <name type="scientific">Desulfonema magnum</name>
    <dbReference type="NCBI Taxonomy" id="45655"/>
    <lineage>
        <taxon>Bacteria</taxon>
        <taxon>Pseudomonadati</taxon>
        <taxon>Thermodesulfobacteriota</taxon>
        <taxon>Desulfobacteria</taxon>
        <taxon>Desulfobacterales</taxon>
        <taxon>Desulfococcaceae</taxon>
        <taxon>Desulfonema</taxon>
    </lineage>
</organism>
<reference evidence="4" key="1">
    <citation type="journal article" date="2021" name="Microb. Physiol.">
        <title>Proteogenomic Insights into the Physiology of Marine, Sulfate-Reducing, Filamentous Desulfonema limicola and Desulfonema magnum.</title>
        <authorList>
            <person name="Schnaars V."/>
            <person name="Wohlbrand L."/>
            <person name="Scheve S."/>
            <person name="Hinrichs C."/>
            <person name="Reinhardt R."/>
            <person name="Rabus R."/>
        </authorList>
    </citation>
    <scope>NUCLEOTIDE SEQUENCE</scope>
    <source>
        <strain evidence="4">4be13</strain>
    </source>
</reference>
<feature type="modified residue" description="4-aspartylphosphate" evidence="2">
    <location>
        <position position="53"/>
    </location>
</feature>
<dbReference type="GO" id="GO:0000160">
    <property type="term" value="P:phosphorelay signal transduction system"/>
    <property type="evidence" value="ECO:0007669"/>
    <property type="project" value="InterPro"/>
</dbReference>
<dbReference type="Proteomes" id="UP000663722">
    <property type="component" value="Chromosome"/>
</dbReference>
<name>A0A975BVD1_9BACT</name>
<dbReference type="InterPro" id="IPR011006">
    <property type="entry name" value="CheY-like_superfamily"/>
</dbReference>
<dbReference type="PANTHER" id="PTHR44591:SF25">
    <property type="entry name" value="CHEMOTAXIS TWO-COMPONENT RESPONSE REGULATOR"/>
    <property type="match status" value="1"/>
</dbReference>
<dbReference type="AlphaFoldDB" id="A0A975BVD1"/>
<dbReference type="InterPro" id="IPR001789">
    <property type="entry name" value="Sig_transdc_resp-reg_receiver"/>
</dbReference>
<evidence type="ECO:0000313" key="5">
    <source>
        <dbReference type="Proteomes" id="UP000663722"/>
    </source>
</evidence>
<accession>A0A975BVD1</accession>
<evidence type="ECO:0000256" key="2">
    <source>
        <dbReference type="PROSITE-ProRule" id="PRU00169"/>
    </source>
</evidence>
<proteinExistence type="predicted"/>
<dbReference type="PANTHER" id="PTHR44591">
    <property type="entry name" value="STRESS RESPONSE REGULATOR PROTEIN 1"/>
    <property type="match status" value="1"/>
</dbReference>
<sequence length="125" mass="13855">MSRKIIVADDSESVRQMIRFSLKQANYEVTEARNGSEALKKIRDTHTDMLITDLDMPGMNGIELIRNVRAISGYQSLPILILTAKSDTLIKQKAKAAGADGWITKPFRPAQLLAVVDKLLINKGC</sequence>
<dbReference type="Pfam" id="PF00072">
    <property type="entry name" value="Response_reg"/>
    <property type="match status" value="1"/>
</dbReference>
<protein>
    <submittedName>
        <fullName evidence="4">Two component system response regulator</fullName>
    </submittedName>
</protein>
<evidence type="ECO:0000259" key="3">
    <source>
        <dbReference type="PROSITE" id="PS50110"/>
    </source>
</evidence>
<dbReference type="InterPro" id="IPR050595">
    <property type="entry name" value="Bact_response_regulator"/>
</dbReference>
<dbReference type="KEGG" id="dmm:dnm_085900"/>
<feature type="domain" description="Response regulatory" evidence="3">
    <location>
        <begin position="4"/>
        <end position="120"/>
    </location>
</feature>
<dbReference type="PROSITE" id="PS50110">
    <property type="entry name" value="RESPONSE_REGULATORY"/>
    <property type="match status" value="1"/>
</dbReference>
<dbReference type="SUPFAM" id="SSF52172">
    <property type="entry name" value="CheY-like"/>
    <property type="match status" value="1"/>
</dbReference>
<keyword evidence="1 2" id="KW-0597">Phosphoprotein</keyword>
<dbReference type="SMART" id="SM00448">
    <property type="entry name" value="REC"/>
    <property type="match status" value="1"/>
</dbReference>
<dbReference type="Gene3D" id="3.40.50.2300">
    <property type="match status" value="1"/>
</dbReference>